<sequence length="37" mass="4234">MFFCVFFMFVCGKRKANAKNSDSLICGSISKFQLYDS</sequence>
<dbReference type="AlphaFoldDB" id="K6ZYS2"/>
<dbReference type="EMBL" id="BAEQ01000024">
    <property type="protein sequence ID" value="GAC28445.1"/>
    <property type="molecule type" value="Genomic_DNA"/>
</dbReference>
<comment type="caution">
    <text evidence="1">The sequence shown here is derived from an EMBL/GenBank/DDBJ whole genome shotgun (WGS) entry which is preliminary data.</text>
</comment>
<evidence type="ECO:0000313" key="2">
    <source>
        <dbReference type="Proteomes" id="UP000006251"/>
    </source>
</evidence>
<organism evidence="1 2">
    <name type="scientific">Brumicola pallidula DSM 14239 = ACAM 615</name>
    <dbReference type="NCBI Taxonomy" id="1121922"/>
    <lineage>
        <taxon>Bacteria</taxon>
        <taxon>Pseudomonadati</taxon>
        <taxon>Pseudomonadota</taxon>
        <taxon>Gammaproteobacteria</taxon>
        <taxon>Alteromonadales</taxon>
        <taxon>Alteromonadaceae</taxon>
        <taxon>Brumicola</taxon>
    </lineage>
</organism>
<keyword evidence="2" id="KW-1185">Reference proteome</keyword>
<proteinExistence type="predicted"/>
<gene>
    <name evidence="1" type="ORF">GPAL_1581</name>
</gene>
<accession>K6ZYS2</accession>
<dbReference type="Proteomes" id="UP000006251">
    <property type="component" value="Unassembled WGS sequence"/>
</dbReference>
<reference evidence="2" key="1">
    <citation type="journal article" date="2014" name="Environ. Microbiol.">
        <title>Comparative genomics of the marine bacterial genus Glaciecola reveals the high degree of genomic diversity and genomic characteristic for cold adaptation.</title>
        <authorList>
            <person name="Qin Q.L."/>
            <person name="Xie B.B."/>
            <person name="Yu Y."/>
            <person name="Shu Y.L."/>
            <person name="Rong J.C."/>
            <person name="Zhang Y.J."/>
            <person name="Zhao D.L."/>
            <person name="Chen X.L."/>
            <person name="Zhang X.Y."/>
            <person name="Chen B."/>
            <person name="Zhou B.C."/>
            <person name="Zhang Y.Z."/>
        </authorList>
    </citation>
    <scope>NUCLEOTIDE SEQUENCE [LARGE SCALE GENOMIC DNA]</scope>
    <source>
        <strain evidence="2">ACAM 615</strain>
    </source>
</reference>
<name>K6ZYS2_9ALTE</name>
<evidence type="ECO:0000313" key="1">
    <source>
        <dbReference type="EMBL" id="GAC28445.1"/>
    </source>
</evidence>
<protein>
    <submittedName>
        <fullName evidence="1">Uncharacterized protein</fullName>
    </submittedName>
</protein>